<dbReference type="InterPro" id="IPR042856">
    <property type="entry name" value="RSP14"/>
</dbReference>
<dbReference type="Gene3D" id="1.25.10.10">
    <property type="entry name" value="Leucine-rich Repeat Variant"/>
    <property type="match status" value="2"/>
</dbReference>
<gene>
    <name evidence="3" type="ORF">TR83054</name>
</gene>
<sequence length="348" mass="38460">MFRHLREMASARISLEMPPNIDPSRATLAYGRLALPRLNRELKDDLLLIRQRAVKALCDYLHDHEHIAAAVHEGIIPSLKRLLRDKDVPVRAMAAECFIVFNQHAIGRKAFIDEDVLDVLKLLFSSYEPDIVRLNAHKAVELLSINPAHCQAIVDADLIPLLIACVEREYAEIKAVILDTLNRCLDLNSDAGLNAGGMQVFTKLLSHHSPEVRGKSAQVILMLTVNPRGRQQAIDKETIPALVGLLNDNNPDVKASAAGALAFTSVTTHGRYTAINADAIPNLLRLLVHSCSRVRVNGLKAITCIAEAPEGRRILLDHIDHIKKLTEDVDAGVRKHANIAVDVITWKP</sequence>
<feature type="repeat" description="ARM" evidence="2">
    <location>
        <begin position="237"/>
        <end position="279"/>
    </location>
</feature>
<dbReference type="InterPro" id="IPR000357">
    <property type="entry name" value="HEAT"/>
</dbReference>
<dbReference type="PANTHER" id="PTHR15599:SF1">
    <property type="entry name" value="RADIAL SPOKE HEAD 14 HOMOLOG"/>
    <property type="match status" value="1"/>
</dbReference>
<dbReference type="EMBL" id="GEEE01007323">
    <property type="protein sequence ID" value="JAP55902.1"/>
    <property type="molecule type" value="Transcribed_RNA"/>
</dbReference>
<evidence type="ECO:0000256" key="1">
    <source>
        <dbReference type="ARBA" id="ARBA00022737"/>
    </source>
</evidence>
<proteinExistence type="predicted"/>
<keyword evidence="1" id="KW-0677">Repeat</keyword>
<dbReference type="PANTHER" id="PTHR15599">
    <property type="entry name" value="RTDR1"/>
    <property type="match status" value="1"/>
</dbReference>
<evidence type="ECO:0000313" key="3">
    <source>
        <dbReference type="EMBL" id="JAP55902.1"/>
    </source>
</evidence>
<dbReference type="PROSITE" id="PS50176">
    <property type="entry name" value="ARM_REPEAT"/>
    <property type="match status" value="1"/>
</dbReference>
<accession>A0A0X3Q580</accession>
<dbReference type="InterPro" id="IPR016024">
    <property type="entry name" value="ARM-type_fold"/>
</dbReference>
<dbReference type="InterPro" id="IPR000225">
    <property type="entry name" value="Armadillo"/>
</dbReference>
<protein>
    <recommendedName>
        <fullName evidence="4">Rhabdoid tumor deletion region protein 1</fullName>
    </recommendedName>
</protein>
<evidence type="ECO:0008006" key="4">
    <source>
        <dbReference type="Google" id="ProtNLM"/>
    </source>
</evidence>
<organism evidence="3">
    <name type="scientific">Schistocephalus solidus</name>
    <name type="common">Tapeworm</name>
    <dbReference type="NCBI Taxonomy" id="70667"/>
    <lineage>
        <taxon>Eukaryota</taxon>
        <taxon>Metazoa</taxon>
        <taxon>Spiralia</taxon>
        <taxon>Lophotrochozoa</taxon>
        <taxon>Platyhelminthes</taxon>
        <taxon>Cestoda</taxon>
        <taxon>Eucestoda</taxon>
        <taxon>Diphyllobothriidea</taxon>
        <taxon>Diphyllobothriidae</taxon>
        <taxon>Schistocephalus</taxon>
    </lineage>
</organism>
<dbReference type="InterPro" id="IPR011989">
    <property type="entry name" value="ARM-like"/>
</dbReference>
<evidence type="ECO:0000256" key="2">
    <source>
        <dbReference type="PROSITE-ProRule" id="PRU00259"/>
    </source>
</evidence>
<name>A0A0X3Q580_SCHSO</name>
<dbReference type="AlphaFoldDB" id="A0A0X3Q580"/>
<reference evidence="3" key="1">
    <citation type="submission" date="2016-01" db="EMBL/GenBank/DDBJ databases">
        <title>Reference transcriptome for the parasite Schistocephalus solidus: insights into the molecular evolution of parasitism.</title>
        <authorList>
            <person name="Hebert F.O."/>
            <person name="Grambauer S."/>
            <person name="Barber I."/>
            <person name="Landry C.R."/>
            <person name="Aubin-Horth N."/>
        </authorList>
    </citation>
    <scope>NUCLEOTIDE SEQUENCE</scope>
</reference>
<dbReference type="SUPFAM" id="SSF48371">
    <property type="entry name" value="ARM repeat"/>
    <property type="match status" value="1"/>
</dbReference>
<dbReference type="SMART" id="SM00185">
    <property type="entry name" value="ARM"/>
    <property type="match status" value="4"/>
</dbReference>
<dbReference type="Pfam" id="PF02985">
    <property type="entry name" value="HEAT"/>
    <property type="match status" value="1"/>
</dbReference>